<proteinExistence type="inferred from homology"/>
<evidence type="ECO:0000256" key="5">
    <source>
        <dbReference type="ARBA" id="ARBA00022884"/>
    </source>
</evidence>
<dbReference type="Gene3D" id="2.30.30.100">
    <property type="match status" value="1"/>
</dbReference>
<evidence type="ECO:0000256" key="9">
    <source>
        <dbReference type="RuleBase" id="RU365055"/>
    </source>
</evidence>
<accession>A0A5E8B7E5</accession>
<evidence type="ECO:0000256" key="7">
    <source>
        <dbReference type="ARBA" id="ARBA00023242"/>
    </source>
</evidence>
<evidence type="ECO:0000256" key="3">
    <source>
        <dbReference type="ARBA" id="ARBA00022664"/>
    </source>
</evidence>
<comment type="similarity">
    <text evidence="2 9">Belongs to the snRNP Sm proteins family.</text>
</comment>
<evidence type="ECO:0000256" key="10">
    <source>
        <dbReference type="SAM" id="MobiDB-lite"/>
    </source>
</evidence>
<dbReference type="PANTHER" id="PTHR20971">
    <property type="entry name" value="U6 SNRNA-ASSOCIATED PROTEIN"/>
    <property type="match status" value="1"/>
</dbReference>
<comment type="function">
    <text evidence="9">Plays a role in U6 snRNP assembly and function. Binds to the 3' end of U6 snRNA.</text>
</comment>
<dbReference type="InterPro" id="IPR010920">
    <property type="entry name" value="LSM_dom_sf"/>
</dbReference>
<keyword evidence="3 9" id="KW-0507">mRNA processing</keyword>
<dbReference type="GO" id="GO:0005688">
    <property type="term" value="C:U6 snRNP"/>
    <property type="evidence" value="ECO:0007669"/>
    <property type="project" value="TreeGrafter"/>
</dbReference>
<keyword evidence="7 9" id="KW-0539">Nucleus</keyword>
<dbReference type="CDD" id="cd01732">
    <property type="entry name" value="LSm5"/>
    <property type="match status" value="1"/>
</dbReference>
<dbReference type="PROSITE" id="PS52002">
    <property type="entry name" value="SM"/>
    <property type="match status" value="1"/>
</dbReference>
<dbReference type="OrthoDB" id="429711at2759"/>
<dbReference type="InterPro" id="IPR047575">
    <property type="entry name" value="Sm"/>
</dbReference>
<dbReference type="Proteomes" id="UP000398389">
    <property type="component" value="Unassembled WGS sequence"/>
</dbReference>
<evidence type="ECO:0000256" key="6">
    <source>
        <dbReference type="ARBA" id="ARBA00023187"/>
    </source>
</evidence>
<dbReference type="InterPro" id="IPR001163">
    <property type="entry name" value="Sm_dom_euk/arc"/>
</dbReference>
<keyword evidence="4 9" id="KW-0747">Spliceosome</keyword>
<dbReference type="AlphaFoldDB" id="A0A5E8B7E5"/>
<evidence type="ECO:0000313" key="12">
    <source>
        <dbReference type="EMBL" id="VVT45534.1"/>
    </source>
</evidence>
<name>A0A5E8B7E5_9ASCO</name>
<evidence type="ECO:0000256" key="8">
    <source>
        <dbReference type="ARBA" id="ARBA00023274"/>
    </source>
</evidence>
<comment type="subunit">
    <text evidence="9">LSm subunits form a heteromer with a doughnut shape.</text>
</comment>
<dbReference type="SUPFAM" id="SSF50182">
    <property type="entry name" value="Sm-like ribonucleoproteins"/>
    <property type="match status" value="1"/>
</dbReference>
<keyword evidence="5 9" id="KW-0694">RNA-binding</keyword>
<evidence type="ECO:0000256" key="2">
    <source>
        <dbReference type="ARBA" id="ARBA00006850"/>
    </source>
</evidence>
<protein>
    <recommendedName>
        <fullName evidence="9">LSM complex subunit LSM5</fullName>
    </recommendedName>
</protein>
<dbReference type="GO" id="GO:0046540">
    <property type="term" value="C:U4/U6 x U5 tri-snRNP complex"/>
    <property type="evidence" value="ECO:0007669"/>
    <property type="project" value="TreeGrafter"/>
</dbReference>
<evidence type="ECO:0000259" key="11">
    <source>
        <dbReference type="PROSITE" id="PS52002"/>
    </source>
</evidence>
<organism evidence="12 13">
    <name type="scientific">Magnusiomyces paraingens</name>
    <dbReference type="NCBI Taxonomy" id="2606893"/>
    <lineage>
        <taxon>Eukaryota</taxon>
        <taxon>Fungi</taxon>
        <taxon>Dikarya</taxon>
        <taxon>Ascomycota</taxon>
        <taxon>Saccharomycotina</taxon>
        <taxon>Dipodascomycetes</taxon>
        <taxon>Dipodascales</taxon>
        <taxon>Dipodascaceae</taxon>
        <taxon>Magnusiomyces</taxon>
    </lineage>
</organism>
<sequence length="104" mass="11309">MSAEIEPHVPSPTDVTPNTPSVPIDSSLAPLLPLELVDKAIGARIWVILRSGREFKGTLVGFDDYVNMVLENVTEYDVNGDIVAELPKLLLNGTNVTLIIPEDQ</sequence>
<comment type="subcellular location">
    <subcellularLocation>
        <location evidence="1 9">Nucleus</location>
    </subcellularLocation>
</comment>
<keyword evidence="13" id="KW-1185">Reference proteome</keyword>
<evidence type="ECO:0000313" key="13">
    <source>
        <dbReference type="Proteomes" id="UP000398389"/>
    </source>
</evidence>
<dbReference type="EMBL" id="CABVLU010000001">
    <property type="protein sequence ID" value="VVT45534.1"/>
    <property type="molecule type" value="Genomic_DNA"/>
</dbReference>
<feature type="domain" description="Sm" evidence="11">
    <location>
        <begin position="32"/>
        <end position="104"/>
    </location>
</feature>
<gene>
    <name evidence="9" type="primary">LSM5</name>
    <name evidence="12" type="ORF">SAPINGB_P000782</name>
</gene>
<reference evidence="12 13" key="1">
    <citation type="submission" date="2019-09" db="EMBL/GenBank/DDBJ databases">
        <authorList>
            <person name="Brejova B."/>
        </authorList>
    </citation>
    <scope>NUCLEOTIDE SEQUENCE [LARGE SCALE GENOMIC DNA]</scope>
</reference>
<keyword evidence="8 9" id="KW-0687">Ribonucleoprotein</keyword>
<dbReference type="Pfam" id="PF01423">
    <property type="entry name" value="LSM"/>
    <property type="match status" value="1"/>
</dbReference>
<dbReference type="GO" id="GO:1990726">
    <property type="term" value="C:Lsm1-7-Pat1 complex"/>
    <property type="evidence" value="ECO:0007669"/>
    <property type="project" value="TreeGrafter"/>
</dbReference>
<dbReference type="InterPro" id="IPR033871">
    <property type="entry name" value="LSm5"/>
</dbReference>
<dbReference type="GO" id="GO:0003723">
    <property type="term" value="F:RNA binding"/>
    <property type="evidence" value="ECO:0007669"/>
    <property type="project" value="UniProtKB-KW"/>
</dbReference>
<dbReference type="PANTHER" id="PTHR20971:SF0">
    <property type="entry name" value="U6 SNRNA-ASSOCIATED SM-LIKE PROTEIN LSM5"/>
    <property type="match status" value="1"/>
</dbReference>
<evidence type="ECO:0000256" key="1">
    <source>
        <dbReference type="ARBA" id="ARBA00004123"/>
    </source>
</evidence>
<dbReference type="SMART" id="SM00651">
    <property type="entry name" value="Sm"/>
    <property type="match status" value="1"/>
</dbReference>
<keyword evidence="6 9" id="KW-0508">mRNA splicing</keyword>
<dbReference type="GO" id="GO:0000398">
    <property type="term" value="P:mRNA splicing, via spliceosome"/>
    <property type="evidence" value="ECO:0007669"/>
    <property type="project" value="TreeGrafter"/>
</dbReference>
<feature type="region of interest" description="Disordered" evidence="10">
    <location>
        <begin position="1"/>
        <end position="21"/>
    </location>
</feature>
<evidence type="ECO:0000256" key="4">
    <source>
        <dbReference type="ARBA" id="ARBA00022728"/>
    </source>
</evidence>
<dbReference type="GO" id="GO:0005681">
    <property type="term" value="C:spliceosomal complex"/>
    <property type="evidence" value="ECO:0007669"/>
    <property type="project" value="UniProtKB-KW"/>
</dbReference>